<dbReference type="AlphaFoldDB" id="A0A914C375"/>
<organism evidence="2 3">
    <name type="scientific">Acrobeloides nanus</name>
    <dbReference type="NCBI Taxonomy" id="290746"/>
    <lineage>
        <taxon>Eukaryota</taxon>
        <taxon>Metazoa</taxon>
        <taxon>Ecdysozoa</taxon>
        <taxon>Nematoda</taxon>
        <taxon>Chromadorea</taxon>
        <taxon>Rhabditida</taxon>
        <taxon>Tylenchina</taxon>
        <taxon>Cephalobomorpha</taxon>
        <taxon>Cephaloboidea</taxon>
        <taxon>Cephalobidae</taxon>
        <taxon>Acrobeloides</taxon>
    </lineage>
</organism>
<feature type="region of interest" description="Disordered" evidence="1">
    <location>
        <begin position="93"/>
        <end position="121"/>
    </location>
</feature>
<feature type="compositionally biased region" description="Acidic residues" evidence="1">
    <location>
        <begin position="104"/>
        <end position="121"/>
    </location>
</feature>
<sequence>MLERKLLEMESRKAQLNIKIEINGRIENDEFIPKSKIGDWQSVFRNEKYDLKFNGVDYTTMYDVDINKEINISSTKSITAVCNLLACGPGPDYDEEGNERFAESDDEEMQDSEEDVEENQA</sequence>
<reference evidence="3" key="1">
    <citation type="submission" date="2022-11" db="UniProtKB">
        <authorList>
            <consortium name="WormBaseParasite"/>
        </authorList>
    </citation>
    <scope>IDENTIFICATION</scope>
</reference>
<evidence type="ECO:0000256" key="1">
    <source>
        <dbReference type="SAM" id="MobiDB-lite"/>
    </source>
</evidence>
<evidence type="ECO:0000313" key="2">
    <source>
        <dbReference type="Proteomes" id="UP000887540"/>
    </source>
</evidence>
<dbReference type="WBParaSite" id="ACRNAN_Path_187.g666.t1">
    <property type="protein sequence ID" value="ACRNAN_Path_187.g666.t1"/>
    <property type="gene ID" value="ACRNAN_Path_187.g666"/>
</dbReference>
<accession>A0A914C375</accession>
<protein>
    <submittedName>
        <fullName evidence="3">Uncharacterized protein</fullName>
    </submittedName>
</protein>
<dbReference type="Proteomes" id="UP000887540">
    <property type="component" value="Unplaced"/>
</dbReference>
<keyword evidence="2" id="KW-1185">Reference proteome</keyword>
<name>A0A914C375_9BILA</name>
<evidence type="ECO:0000313" key="3">
    <source>
        <dbReference type="WBParaSite" id="ACRNAN_Path_187.g666.t1"/>
    </source>
</evidence>
<proteinExistence type="predicted"/>